<dbReference type="Gene3D" id="3.90.550.10">
    <property type="entry name" value="Spore Coat Polysaccharide Biosynthesis Protein SpsA, Chain A"/>
    <property type="match status" value="1"/>
</dbReference>
<dbReference type="OrthoDB" id="9802649at2"/>
<dbReference type="PANTHER" id="PTHR43685:SF2">
    <property type="entry name" value="GLYCOSYLTRANSFERASE 2-LIKE DOMAIN-CONTAINING PROTEIN"/>
    <property type="match status" value="1"/>
</dbReference>
<reference evidence="2" key="1">
    <citation type="submission" date="2016-09" db="EMBL/GenBank/DDBJ databases">
        <title>Draft genome of thermotolerant cyanobacterium Desertifilum sp. strain IPPAS B-1220.</title>
        <authorList>
            <person name="Sinetova M.A."/>
            <person name="Bolakhan K."/>
            <person name="Zayadan B.K."/>
            <person name="Mironov K.S."/>
            <person name="Ustinova V."/>
            <person name="Kupriyanova E.V."/>
            <person name="Sidorov R.A."/>
            <person name="Skrypnik A.N."/>
            <person name="Gogoleva N.E."/>
            <person name="Gogolev Y.V."/>
            <person name="Los D.A."/>
        </authorList>
    </citation>
    <scope>NUCLEOTIDE SEQUENCE [LARGE SCALE GENOMIC DNA]</scope>
    <source>
        <strain evidence="2">IPPAS B-1220</strain>
    </source>
</reference>
<proteinExistence type="predicted"/>
<dbReference type="InterPro" id="IPR050834">
    <property type="entry name" value="Glycosyltransf_2"/>
</dbReference>
<dbReference type="EMBL" id="MJGC01000064">
    <property type="protein sequence ID" value="OEJ74634.1"/>
    <property type="molecule type" value="Genomic_DNA"/>
</dbReference>
<keyword evidence="2" id="KW-0808">Transferase</keyword>
<dbReference type="RefSeq" id="WP_069967791.1">
    <property type="nucleotide sequence ID" value="NZ_CM124774.1"/>
</dbReference>
<accession>A0A1E5QJ69</accession>
<sequence>MNNPRLSIIIPTYNRPHLLPRAVKSALEQTIEEIEVIVVDDGSKTPPQLEEHPKLKVIRFEQNQGNAVVRNAGAKAAKGQWISYLDDDDRLLPTFAETSLNALEKTHLPKPVAAISALAVVNNQGEVLQTRVPPTLPRGSYFFLEEIEPQYSFLSKQTLFIERELFLSIGGFDESFRSRVYTELYLRLNPICSLLGIPEVTYHLTAHEGPRVSRNPAFRQTSFEQLIAKHQNIFESHPKGFANFLYSHAQISSEQGQLFAAAKHLIWAMSVEPRHILGTLTWPYREKLKAQQLISHS</sequence>
<name>A0A1E5QJ69_9CYAN</name>
<organism evidence="2">
    <name type="scientific">Desertifilum tharense IPPAS B-1220</name>
    <dbReference type="NCBI Taxonomy" id="1781255"/>
    <lineage>
        <taxon>Bacteria</taxon>
        <taxon>Bacillati</taxon>
        <taxon>Cyanobacteriota</taxon>
        <taxon>Cyanophyceae</taxon>
        <taxon>Desertifilales</taxon>
        <taxon>Desertifilaceae</taxon>
        <taxon>Desertifilum</taxon>
    </lineage>
</organism>
<dbReference type="PANTHER" id="PTHR43685">
    <property type="entry name" value="GLYCOSYLTRANSFERASE"/>
    <property type="match status" value="1"/>
</dbReference>
<dbReference type="CDD" id="cd00761">
    <property type="entry name" value="Glyco_tranf_GTA_type"/>
    <property type="match status" value="1"/>
</dbReference>
<dbReference type="AlphaFoldDB" id="A0A1E5QJ69"/>
<evidence type="ECO:0000313" key="2">
    <source>
        <dbReference type="EMBL" id="OEJ74634.1"/>
    </source>
</evidence>
<dbReference type="InterPro" id="IPR001173">
    <property type="entry name" value="Glyco_trans_2-like"/>
</dbReference>
<dbReference type="InterPro" id="IPR029044">
    <property type="entry name" value="Nucleotide-diphossugar_trans"/>
</dbReference>
<feature type="domain" description="Glycosyltransferase 2-like" evidence="1">
    <location>
        <begin position="7"/>
        <end position="106"/>
    </location>
</feature>
<evidence type="ECO:0000259" key="1">
    <source>
        <dbReference type="Pfam" id="PF00535"/>
    </source>
</evidence>
<protein>
    <submittedName>
        <fullName evidence="2">Glycosyl transferase family 2</fullName>
    </submittedName>
</protein>
<gene>
    <name evidence="2" type="ORF">BH720_13760</name>
</gene>
<dbReference type="STRING" id="1781255.BH720_13760"/>
<dbReference type="GO" id="GO:0016740">
    <property type="term" value="F:transferase activity"/>
    <property type="evidence" value="ECO:0007669"/>
    <property type="project" value="UniProtKB-KW"/>
</dbReference>
<dbReference type="SUPFAM" id="SSF53448">
    <property type="entry name" value="Nucleotide-diphospho-sugar transferases"/>
    <property type="match status" value="1"/>
</dbReference>
<comment type="caution">
    <text evidence="2">The sequence shown here is derived from an EMBL/GenBank/DDBJ whole genome shotgun (WGS) entry which is preliminary data.</text>
</comment>
<dbReference type="Pfam" id="PF00535">
    <property type="entry name" value="Glycos_transf_2"/>
    <property type="match status" value="1"/>
</dbReference>